<accession>A0AAD2CRT3</accession>
<evidence type="ECO:0000313" key="3">
    <source>
        <dbReference type="EMBL" id="CAJ1944355.1"/>
    </source>
</evidence>
<organism evidence="3 4">
    <name type="scientific">Cylindrotheca closterium</name>
    <dbReference type="NCBI Taxonomy" id="2856"/>
    <lineage>
        <taxon>Eukaryota</taxon>
        <taxon>Sar</taxon>
        <taxon>Stramenopiles</taxon>
        <taxon>Ochrophyta</taxon>
        <taxon>Bacillariophyta</taxon>
        <taxon>Bacillariophyceae</taxon>
        <taxon>Bacillariophycidae</taxon>
        <taxon>Bacillariales</taxon>
        <taxon>Bacillariaceae</taxon>
        <taxon>Cylindrotheca</taxon>
    </lineage>
</organism>
<feature type="compositionally biased region" description="Basic and acidic residues" evidence="2">
    <location>
        <begin position="107"/>
        <end position="124"/>
    </location>
</feature>
<protein>
    <submittedName>
        <fullName evidence="3">Uncharacterized protein</fullName>
    </submittedName>
</protein>
<evidence type="ECO:0000313" key="4">
    <source>
        <dbReference type="Proteomes" id="UP001295423"/>
    </source>
</evidence>
<feature type="compositionally biased region" description="Polar residues" evidence="2">
    <location>
        <begin position="246"/>
        <end position="264"/>
    </location>
</feature>
<dbReference type="Proteomes" id="UP001295423">
    <property type="component" value="Unassembled WGS sequence"/>
</dbReference>
<proteinExistence type="predicted"/>
<dbReference type="SUPFAM" id="SSF82185">
    <property type="entry name" value="Histone H3 K4-specific methyltransferase SET7/9 N-terminal domain"/>
    <property type="match status" value="1"/>
</dbReference>
<dbReference type="Pfam" id="PF02493">
    <property type="entry name" value="MORN"/>
    <property type="match status" value="2"/>
</dbReference>
<feature type="compositionally biased region" description="Polar residues" evidence="2">
    <location>
        <begin position="135"/>
        <end position="146"/>
    </location>
</feature>
<dbReference type="Gene3D" id="2.20.110.10">
    <property type="entry name" value="Histone H3 K4-specific methyltransferase SET7/9 N-terminal domain"/>
    <property type="match status" value="1"/>
</dbReference>
<keyword evidence="1" id="KW-0677">Repeat</keyword>
<feature type="compositionally biased region" description="Basic and acidic residues" evidence="2">
    <location>
        <begin position="205"/>
        <end position="214"/>
    </location>
</feature>
<keyword evidence="4" id="KW-1185">Reference proteome</keyword>
<comment type="caution">
    <text evidence="3">The sequence shown here is derived from an EMBL/GenBank/DDBJ whole genome shotgun (WGS) entry which is preliminary data.</text>
</comment>
<evidence type="ECO:0000256" key="1">
    <source>
        <dbReference type="ARBA" id="ARBA00022737"/>
    </source>
</evidence>
<dbReference type="SMART" id="SM00698">
    <property type="entry name" value="MORN"/>
    <property type="match status" value="2"/>
</dbReference>
<feature type="compositionally biased region" description="Basic and acidic residues" evidence="2">
    <location>
        <begin position="374"/>
        <end position="390"/>
    </location>
</feature>
<gene>
    <name evidence="3" type="ORF">CYCCA115_LOCUS8846</name>
</gene>
<feature type="region of interest" description="Disordered" evidence="2">
    <location>
        <begin position="107"/>
        <end position="417"/>
    </location>
</feature>
<feature type="compositionally biased region" description="Acidic residues" evidence="2">
    <location>
        <begin position="147"/>
        <end position="157"/>
    </location>
</feature>
<name>A0AAD2CRT3_9STRA</name>
<dbReference type="InterPro" id="IPR003409">
    <property type="entry name" value="MORN"/>
</dbReference>
<feature type="compositionally biased region" description="Basic residues" evidence="2">
    <location>
        <begin position="334"/>
        <end position="344"/>
    </location>
</feature>
<evidence type="ECO:0000256" key="2">
    <source>
        <dbReference type="SAM" id="MobiDB-lite"/>
    </source>
</evidence>
<dbReference type="EMBL" id="CAKOGP040001224">
    <property type="protein sequence ID" value="CAJ1944355.1"/>
    <property type="molecule type" value="Genomic_DNA"/>
</dbReference>
<feature type="compositionally biased region" description="Basic and acidic residues" evidence="2">
    <location>
        <begin position="406"/>
        <end position="416"/>
    </location>
</feature>
<reference evidence="3" key="1">
    <citation type="submission" date="2023-08" db="EMBL/GenBank/DDBJ databases">
        <authorList>
            <person name="Audoor S."/>
            <person name="Bilcke G."/>
        </authorList>
    </citation>
    <scope>NUCLEOTIDE SEQUENCE</scope>
</reference>
<sequence length="483" mass="53525">MDDGISQLEVQVAHVENERNCHATKATDELLLVGNSQGKEETVDKSLQIAELSMEINKLKEQLNSSIAANEKLLREKEIENQELKSKCKNQERRMVVLERRNKELQSTIKRLEGPDEGPKEKSRLSSLPSPPITEGNSSEDNSIITSEDEEFEDEDYGSAYYAQHEEYEEENLASSPGTSQRKERSGSMPLGGGGSPKSPSRLLTGKEARRRASDTALKASIGRMTQKQEDEDRSISSLGYDEGSIATQKANANLSRSDSNLGRSTGRRGSDASQSQGRVPRSNRRLSDASQNHSPIAISKRRITASLLREYDSPGTNKTRAAGSMASPFRSPRFLRKGTRSNTKKGSQTPSQAVKKKPEYDKSLSTPDLMSTPRREAAKVRLQERRDAAAMEPQGSSKTSSSPRKQKENSREIKVKGKKGTYTGQLRNDMPHGVGTIVFANGDTYIGNVVNGKLHGSGTLYYVNKKHGIDRGIWRNNDRIWQ</sequence>
<feature type="compositionally biased region" description="Polar residues" evidence="2">
    <location>
        <begin position="395"/>
        <end position="404"/>
    </location>
</feature>
<dbReference type="AlphaFoldDB" id="A0AAD2CRT3"/>